<protein>
    <recommendedName>
        <fullName evidence="3">Nucleotidyl transferase domain-containing protein</fullName>
    </recommendedName>
</protein>
<name>A0A382NTE3_9ZZZZ</name>
<evidence type="ECO:0000259" key="3">
    <source>
        <dbReference type="Pfam" id="PF00483"/>
    </source>
</evidence>
<keyword evidence="1" id="KW-0808">Transferase</keyword>
<dbReference type="Gene3D" id="3.90.550.10">
    <property type="entry name" value="Spore Coat Polysaccharide Biosynthesis Protein SpsA, Chain A"/>
    <property type="match status" value="1"/>
</dbReference>
<evidence type="ECO:0000313" key="4">
    <source>
        <dbReference type="EMBL" id="SVC63002.1"/>
    </source>
</evidence>
<keyword evidence="2" id="KW-0548">Nucleotidyltransferase</keyword>
<feature type="domain" description="Nucleotidyl transferase" evidence="3">
    <location>
        <begin position="4"/>
        <end position="134"/>
    </location>
</feature>
<feature type="non-terminal residue" evidence="4">
    <location>
        <position position="263"/>
    </location>
</feature>
<dbReference type="InterPro" id="IPR029044">
    <property type="entry name" value="Nucleotide-diphossugar_trans"/>
</dbReference>
<gene>
    <name evidence="4" type="ORF">METZ01_LOCUS315856</name>
</gene>
<dbReference type="PANTHER" id="PTHR43584:SF8">
    <property type="entry name" value="N-ACETYLMURAMATE ALPHA-1-PHOSPHATE URIDYLYLTRANSFERASE"/>
    <property type="match status" value="1"/>
</dbReference>
<dbReference type="GO" id="GO:0016779">
    <property type="term" value="F:nucleotidyltransferase activity"/>
    <property type="evidence" value="ECO:0007669"/>
    <property type="project" value="UniProtKB-KW"/>
</dbReference>
<dbReference type="PANTHER" id="PTHR43584">
    <property type="entry name" value="NUCLEOTIDYL TRANSFERASE"/>
    <property type="match status" value="1"/>
</dbReference>
<reference evidence="4" key="1">
    <citation type="submission" date="2018-05" db="EMBL/GenBank/DDBJ databases">
        <authorList>
            <person name="Lanie J.A."/>
            <person name="Ng W.-L."/>
            <person name="Kazmierczak K.M."/>
            <person name="Andrzejewski T.M."/>
            <person name="Davidsen T.M."/>
            <person name="Wayne K.J."/>
            <person name="Tettelin H."/>
            <person name="Glass J.I."/>
            <person name="Rusch D."/>
            <person name="Podicherti R."/>
            <person name="Tsui H.-C.T."/>
            <person name="Winkler M.E."/>
        </authorList>
    </citation>
    <scope>NUCLEOTIDE SEQUENCE</scope>
</reference>
<dbReference type="InterPro" id="IPR005835">
    <property type="entry name" value="NTP_transferase_dom"/>
</dbReference>
<dbReference type="AlphaFoldDB" id="A0A382NTE3"/>
<dbReference type="SUPFAM" id="SSF53448">
    <property type="entry name" value="Nucleotide-diphospho-sugar transferases"/>
    <property type="match status" value="1"/>
</dbReference>
<dbReference type="InterPro" id="IPR050065">
    <property type="entry name" value="GlmU-like"/>
</dbReference>
<evidence type="ECO:0000256" key="2">
    <source>
        <dbReference type="ARBA" id="ARBA00022695"/>
    </source>
</evidence>
<dbReference type="Pfam" id="PF00483">
    <property type="entry name" value="NTP_transferase"/>
    <property type="match status" value="1"/>
</dbReference>
<organism evidence="4">
    <name type="scientific">marine metagenome</name>
    <dbReference type="NCBI Taxonomy" id="408172"/>
    <lineage>
        <taxon>unclassified sequences</taxon>
        <taxon>metagenomes</taxon>
        <taxon>ecological metagenomes</taxon>
    </lineage>
</organism>
<evidence type="ECO:0000256" key="1">
    <source>
        <dbReference type="ARBA" id="ARBA00022679"/>
    </source>
</evidence>
<accession>A0A382NTE3</accession>
<sequence>MDQAVVLCGGRGERLRPITDSIPKAMVDVAGRPFLATLIEQLGEQGIERFVFCTGYRGDCVSKYFDDGSRFGTEIAYSNGSALWPTGRRIYEARSLLDQRFLLMYSDNFAMVKLATLVNQHLESGATATLSTVRKHGGNVSDGGHSVAYSRHRSEVLPRVEVGYMIVERDPMLSTMTGLPLAPDVDFADVLVALSDSGSLGAVQIHGGYQSISDPARLELSRTFMSPKRLLLIDRDGTINEKPKQGEYVARQEDFKLIDQNVD</sequence>
<dbReference type="EMBL" id="UINC01101850">
    <property type="protein sequence ID" value="SVC63002.1"/>
    <property type="molecule type" value="Genomic_DNA"/>
</dbReference>
<proteinExistence type="predicted"/>